<keyword evidence="3" id="KW-1185">Reference proteome</keyword>
<evidence type="ECO:0000313" key="2">
    <source>
        <dbReference type="EMBL" id="KAJ5077058.1"/>
    </source>
</evidence>
<dbReference type="AlphaFoldDB" id="A0A9Q0LQD8"/>
<sequence length="186" mass="22615">MITIRRKLSNFGFNEPLSRDSLDLVIHLFNSFQQEKKEKEKFIKLFQNENYREEINQLISQINQLENKILIFQKENQSKSNSNSNSNSNQKIKKILKENEELKQNQKKMYLEIKNLKKKNKNLKEIFQKQSKEFISLQKIQNQTNLKLDYLQKNEKSLKKENLEKTKKYGKWKNKFHQKFKEDLNK</sequence>
<gene>
    <name evidence="2" type="ORF">M0811_00378</name>
</gene>
<name>A0A9Q0LQD8_ANAIG</name>
<protein>
    <submittedName>
        <fullName evidence="2">Uncharacterized protein</fullName>
    </submittedName>
</protein>
<evidence type="ECO:0000256" key="1">
    <source>
        <dbReference type="SAM" id="Coils"/>
    </source>
</evidence>
<evidence type="ECO:0000313" key="3">
    <source>
        <dbReference type="Proteomes" id="UP001149090"/>
    </source>
</evidence>
<keyword evidence="1" id="KW-0175">Coiled coil</keyword>
<dbReference type="Proteomes" id="UP001149090">
    <property type="component" value="Unassembled WGS sequence"/>
</dbReference>
<accession>A0A9Q0LQD8</accession>
<reference evidence="2" key="1">
    <citation type="submission" date="2022-10" db="EMBL/GenBank/DDBJ databases">
        <title>Novel sulphate-reducing endosymbionts in the free-living metamonad Anaeramoeba.</title>
        <authorList>
            <person name="Jerlstrom-Hultqvist J."/>
            <person name="Cepicka I."/>
            <person name="Gallot-Lavallee L."/>
            <person name="Salas-Leiva D."/>
            <person name="Curtis B.A."/>
            <person name="Zahonova K."/>
            <person name="Pipaliya S."/>
            <person name="Dacks J."/>
            <person name="Roger A.J."/>
        </authorList>
    </citation>
    <scope>NUCLEOTIDE SEQUENCE</scope>
    <source>
        <strain evidence="2">BMAN</strain>
    </source>
</reference>
<feature type="coiled-coil region" evidence="1">
    <location>
        <begin position="48"/>
        <end position="133"/>
    </location>
</feature>
<dbReference type="EMBL" id="JAPDFW010000059">
    <property type="protein sequence ID" value="KAJ5077058.1"/>
    <property type="molecule type" value="Genomic_DNA"/>
</dbReference>
<organism evidence="2 3">
    <name type="scientific">Anaeramoeba ignava</name>
    <name type="common">Anaerobic marine amoeba</name>
    <dbReference type="NCBI Taxonomy" id="1746090"/>
    <lineage>
        <taxon>Eukaryota</taxon>
        <taxon>Metamonada</taxon>
        <taxon>Anaeramoebidae</taxon>
        <taxon>Anaeramoeba</taxon>
    </lineage>
</organism>
<comment type="caution">
    <text evidence="2">The sequence shown here is derived from an EMBL/GenBank/DDBJ whole genome shotgun (WGS) entry which is preliminary data.</text>
</comment>
<proteinExistence type="predicted"/>